<dbReference type="InterPro" id="IPR039209">
    <property type="entry name" value="OBI1"/>
</dbReference>
<dbReference type="OrthoDB" id="6105938at2759"/>
<dbReference type="PANTHER" id="PTHR14609">
    <property type="entry name" value="RING FINGER PROTEIN 219"/>
    <property type="match status" value="1"/>
</dbReference>
<feature type="domain" description="RING-type" evidence="7">
    <location>
        <begin position="21"/>
        <end position="59"/>
    </location>
</feature>
<dbReference type="InterPro" id="IPR018957">
    <property type="entry name" value="Znf_C3HC4_RING-type"/>
</dbReference>
<sequence>MAQNVQNVQNVTLSLTLPISCQICLGKVREPVICSNYHVFCSFCIEVWLKKASQCPTCRISITAENPCRKIIGATNENESNESQSIKKHLRKTRAELLLREYEDEIEGLQKENKELRNTNSSIEDQLQALLHPSTLCTSPETQELDQNGEPKRIDPHILEEWTKKLRAATDISEKVKVDIEKLKEANKTLRSQNIDLVRDNLCLQAEVENRSPQKFGRYTVAALEAKINQYERDLLHLRRALERSDKYIEELEAQLSDSESKAGGTEASGRLHGALEGVTDGTRLTKEGVIGGSSDDAKEEKRIVAMRRSLSAMEEASVCTDLDRRPVEFPGSCRFLLTTSAKPAMSGTVSSAGQTGGDSTPEKGQQDSSARRHIPSTPSSSFSCLSLESPTVKGSKRTGFKPLSYLRRLSFEDCSSGVFPTTGNGIADSPGIGNCPSIEPGDLGFWGARHCKPTSQGRTSSTQSEEQQEGHSRGGELTLGGESGVESDPDTVHFGMSSEDSMNAAYLDKVSELDSMISECENGKGTPCPTTPPDPSGFSASLAPGELAGSSSAGSEASATRERGVEEMTFDSPFDPLGCVGGEAGPSALAAAPDVGSDTSESEITQDTDGKTNLIQRPKRKSQSGFTFASPSKMSKFE</sequence>
<dbReference type="PROSITE" id="PS50089">
    <property type="entry name" value="ZF_RING_2"/>
    <property type="match status" value="1"/>
</dbReference>
<reference evidence="8" key="1">
    <citation type="journal article" date="2023" name="Science">
        <title>Genome structures resolve the early diversification of teleost fishes.</title>
        <authorList>
            <person name="Parey E."/>
            <person name="Louis A."/>
            <person name="Montfort J."/>
            <person name="Bouchez O."/>
            <person name="Roques C."/>
            <person name="Iampietro C."/>
            <person name="Lluch J."/>
            <person name="Castinel A."/>
            <person name="Donnadieu C."/>
            <person name="Desvignes T."/>
            <person name="Floi Bucao C."/>
            <person name="Jouanno E."/>
            <person name="Wen M."/>
            <person name="Mejri S."/>
            <person name="Dirks R."/>
            <person name="Jansen H."/>
            <person name="Henkel C."/>
            <person name="Chen W.J."/>
            <person name="Zahm M."/>
            <person name="Cabau C."/>
            <person name="Klopp C."/>
            <person name="Thompson A.W."/>
            <person name="Robinson-Rechavi M."/>
            <person name="Braasch I."/>
            <person name="Lecointre G."/>
            <person name="Bobe J."/>
            <person name="Postlethwait J.H."/>
            <person name="Berthelot C."/>
            <person name="Roest Crollius H."/>
            <person name="Guiguen Y."/>
        </authorList>
    </citation>
    <scope>NUCLEOTIDE SEQUENCE</scope>
    <source>
        <strain evidence="8">WJC10195</strain>
    </source>
</reference>
<evidence type="ECO:0000313" key="8">
    <source>
        <dbReference type="EMBL" id="KAJ8350104.1"/>
    </source>
</evidence>
<keyword evidence="2 4" id="KW-0863">Zinc-finger</keyword>
<feature type="region of interest" description="Disordered" evidence="6">
    <location>
        <begin position="449"/>
        <end position="490"/>
    </location>
</feature>
<dbReference type="CDD" id="cd16562">
    <property type="entry name" value="RING-HC_RNF219"/>
    <property type="match status" value="1"/>
</dbReference>
<dbReference type="AlphaFoldDB" id="A0A9Q1IPX5"/>
<evidence type="ECO:0000256" key="2">
    <source>
        <dbReference type="ARBA" id="ARBA00022771"/>
    </source>
</evidence>
<feature type="region of interest" description="Disordered" evidence="6">
    <location>
        <begin position="345"/>
        <end position="399"/>
    </location>
</feature>
<feature type="coiled-coil region" evidence="5">
    <location>
        <begin position="92"/>
        <end position="129"/>
    </location>
</feature>
<feature type="region of interest" description="Disordered" evidence="6">
    <location>
        <begin position="520"/>
        <end position="639"/>
    </location>
</feature>
<dbReference type="Gene3D" id="3.30.40.10">
    <property type="entry name" value="Zinc/RING finger domain, C3HC4 (zinc finger)"/>
    <property type="match status" value="1"/>
</dbReference>
<dbReference type="GO" id="GO:0006275">
    <property type="term" value="P:regulation of DNA replication"/>
    <property type="evidence" value="ECO:0007669"/>
    <property type="project" value="InterPro"/>
</dbReference>
<dbReference type="GO" id="GO:0004842">
    <property type="term" value="F:ubiquitin-protein transferase activity"/>
    <property type="evidence" value="ECO:0007669"/>
    <property type="project" value="InterPro"/>
</dbReference>
<feature type="compositionally biased region" description="Polar residues" evidence="6">
    <location>
        <begin position="624"/>
        <end position="639"/>
    </location>
</feature>
<dbReference type="InterPro" id="IPR013083">
    <property type="entry name" value="Znf_RING/FYVE/PHD"/>
</dbReference>
<dbReference type="Pfam" id="PF00097">
    <property type="entry name" value="zf-C3HC4"/>
    <property type="match status" value="1"/>
</dbReference>
<evidence type="ECO:0000256" key="5">
    <source>
        <dbReference type="SAM" id="Coils"/>
    </source>
</evidence>
<dbReference type="InterPro" id="IPR001841">
    <property type="entry name" value="Znf_RING"/>
</dbReference>
<dbReference type="EMBL" id="JAINUF010000009">
    <property type="protein sequence ID" value="KAJ8350104.1"/>
    <property type="molecule type" value="Genomic_DNA"/>
</dbReference>
<feature type="compositionally biased region" description="Low complexity" evidence="6">
    <location>
        <begin position="376"/>
        <end position="392"/>
    </location>
</feature>
<dbReference type="SMART" id="SM00184">
    <property type="entry name" value="RING"/>
    <property type="match status" value="1"/>
</dbReference>
<accession>A0A9Q1IPX5</accession>
<evidence type="ECO:0000256" key="4">
    <source>
        <dbReference type="PROSITE-ProRule" id="PRU00175"/>
    </source>
</evidence>
<evidence type="ECO:0000256" key="1">
    <source>
        <dbReference type="ARBA" id="ARBA00022723"/>
    </source>
</evidence>
<feature type="compositionally biased region" description="Polar residues" evidence="6">
    <location>
        <begin position="345"/>
        <end position="354"/>
    </location>
</feature>
<dbReference type="SUPFAM" id="SSF57850">
    <property type="entry name" value="RING/U-box"/>
    <property type="match status" value="1"/>
</dbReference>
<keyword evidence="9" id="KW-1185">Reference proteome</keyword>
<keyword evidence="5" id="KW-0175">Coiled coil</keyword>
<comment type="caution">
    <text evidence="8">The sequence shown here is derived from an EMBL/GenBank/DDBJ whole genome shotgun (WGS) entry which is preliminary data.</text>
</comment>
<feature type="compositionally biased region" description="Polar residues" evidence="6">
    <location>
        <begin position="454"/>
        <end position="466"/>
    </location>
</feature>
<dbReference type="GO" id="GO:0006513">
    <property type="term" value="P:protein monoubiquitination"/>
    <property type="evidence" value="ECO:0007669"/>
    <property type="project" value="InterPro"/>
</dbReference>
<dbReference type="InterPro" id="IPR035691">
    <property type="entry name" value="OBI1_RING-HC"/>
</dbReference>
<dbReference type="Proteomes" id="UP001152622">
    <property type="component" value="Chromosome 9"/>
</dbReference>
<name>A0A9Q1IPX5_SYNKA</name>
<gene>
    <name evidence="8" type="ORF">SKAU_G00252340</name>
</gene>
<evidence type="ECO:0000256" key="3">
    <source>
        <dbReference type="ARBA" id="ARBA00022833"/>
    </source>
</evidence>
<evidence type="ECO:0000259" key="7">
    <source>
        <dbReference type="PROSITE" id="PS50089"/>
    </source>
</evidence>
<keyword evidence="1" id="KW-0479">Metal-binding</keyword>
<keyword evidence="3" id="KW-0862">Zinc</keyword>
<feature type="compositionally biased region" description="Low complexity" evidence="6">
    <location>
        <begin position="540"/>
        <end position="559"/>
    </location>
</feature>
<dbReference type="GO" id="GO:0008270">
    <property type="term" value="F:zinc ion binding"/>
    <property type="evidence" value="ECO:0007669"/>
    <property type="project" value="UniProtKB-KW"/>
</dbReference>
<proteinExistence type="predicted"/>
<dbReference type="PANTHER" id="PTHR14609:SF1">
    <property type="entry name" value="ORC UBIQUITIN LIGASE 1"/>
    <property type="match status" value="1"/>
</dbReference>
<protein>
    <recommendedName>
        <fullName evidence="7">RING-type domain-containing protein</fullName>
    </recommendedName>
</protein>
<organism evidence="8 9">
    <name type="scientific">Synaphobranchus kaupii</name>
    <name type="common">Kaup's arrowtooth eel</name>
    <dbReference type="NCBI Taxonomy" id="118154"/>
    <lineage>
        <taxon>Eukaryota</taxon>
        <taxon>Metazoa</taxon>
        <taxon>Chordata</taxon>
        <taxon>Craniata</taxon>
        <taxon>Vertebrata</taxon>
        <taxon>Euteleostomi</taxon>
        <taxon>Actinopterygii</taxon>
        <taxon>Neopterygii</taxon>
        <taxon>Teleostei</taxon>
        <taxon>Anguilliformes</taxon>
        <taxon>Synaphobranchidae</taxon>
        <taxon>Synaphobranchus</taxon>
    </lineage>
</organism>
<evidence type="ECO:0000313" key="9">
    <source>
        <dbReference type="Proteomes" id="UP001152622"/>
    </source>
</evidence>
<evidence type="ECO:0000256" key="6">
    <source>
        <dbReference type="SAM" id="MobiDB-lite"/>
    </source>
</evidence>
<feature type="coiled-coil region" evidence="5">
    <location>
        <begin position="173"/>
        <end position="269"/>
    </location>
</feature>